<gene>
    <name evidence="1" type="ORF">MHSWG343_09200</name>
</gene>
<protein>
    <submittedName>
        <fullName evidence="1">Uncharacterized protein</fullName>
    </submittedName>
</protein>
<dbReference type="AlphaFoldDB" id="A0A478FQZ9"/>
<name>A0A478FQZ9_9MOLU</name>
<accession>A0A478FQZ9</accession>
<evidence type="ECO:0000313" key="2">
    <source>
        <dbReference type="Proteomes" id="UP000324831"/>
    </source>
</evidence>
<reference evidence="1 2" key="1">
    <citation type="submission" date="2019-01" db="EMBL/GenBank/DDBJ databases">
        <title>Draft genome sequences of Candidatus Mycoplasma haemohominis SWG34-3 identified from a patient with pyrexia, anemia and liver dysfunction.</title>
        <authorList>
            <person name="Sekizuka T."/>
            <person name="Hattori N."/>
            <person name="Katano H."/>
            <person name="Takuma T."/>
            <person name="Ito T."/>
            <person name="Arai N."/>
            <person name="Yanai R."/>
            <person name="Ishii S."/>
            <person name="Miura Y."/>
            <person name="Tokunaga T."/>
            <person name="Watanabe H."/>
            <person name="Nomura N."/>
            <person name="Eguchi J."/>
            <person name="Arai T."/>
            <person name="Hasegawa H."/>
            <person name="Nakamaki T."/>
            <person name="Wakita T."/>
            <person name="Niki Y."/>
            <person name="Kuroda M."/>
        </authorList>
    </citation>
    <scope>NUCLEOTIDE SEQUENCE [LARGE SCALE GENOMIC DNA]</scope>
    <source>
        <strain evidence="1">SWG34-3</strain>
    </source>
</reference>
<organism evidence="1 2">
    <name type="scientific">Candidatus Mycoplasma haematohominis</name>
    <dbReference type="NCBI Taxonomy" id="1494318"/>
    <lineage>
        <taxon>Bacteria</taxon>
        <taxon>Bacillati</taxon>
        <taxon>Mycoplasmatota</taxon>
        <taxon>Mollicutes</taxon>
        <taxon>Mycoplasmataceae</taxon>
        <taxon>Mycoplasma</taxon>
    </lineage>
</organism>
<dbReference type="RefSeq" id="WP_216083076.1">
    <property type="nucleotide sequence ID" value="NZ_CACTIB010000016.1"/>
</dbReference>
<sequence length="153" mass="17678">MPEIQESVVVPKEEELPLEEDTKLVVDLENLLDDDEEEPVRTIFSIDDYKEQGYDDPDKGYLAARKVVSNESLEDDDEIWEDLFETFRADSTIRKHLSTLNSLTKVEVTQDKLKDMSKSYGAAWLRRGCWHTDMDDTDSKSLWNDICKNGIAD</sequence>
<proteinExistence type="predicted"/>
<dbReference type="EMBL" id="BIMN01000006">
    <property type="protein sequence ID" value="GCE63913.1"/>
    <property type="molecule type" value="Genomic_DNA"/>
</dbReference>
<dbReference type="Proteomes" id="UP000324831">
    <property type="component" value="Unassembled WGS sequence"/>
</dbReference>
<evidence type="ECO:0000313" key="1">
    <source>
        <dbReference type="EMBL" id="GCE63913.1"/>
    </source>
</evidence>
<comment type="caution">
    <text evidence="1">The sequence shown here is derived from an EMBL/GenBank/DDBJ whole genome shotgun (WGS) entry which is preliminary data.</text>
</comment>